<name>A0A6A5Z8T6_9PLEO</name>
<keyword evidence="1" id="KW-0732">Signal</keyword>
<evidence type="ECO:0000313" key="3">
    <source>
        <dbReference type="Proteomes" id="UP000799770"/>
    </source>
</evidence>
<sequence length="73" mass="8316">MLAKFIALLCLSDVLHDCHKCDCKYLRGDLTAVESLCLTRTAERLIDTAPPFSCSHQSTRHRQCVISITDYWT</sequence>
<evidence type="ECO:0000313" key="2">
    <source>
        <dbReference type="EMBL" id="KAF2114808.1"/>
    </source>
</evidence>
<keyword evidence="3" id="KW-1185">Reference proteome</keyword>
<evidence type="ECO:0000256" key="1">
    <source>
        <dbReference type="SAM" id="SignalP"/>
    </source>
</evidence>
<gene>
    <name evidence="2" type="ORF">BDV96DRAFT_85422</name>
</gene>
<feature type="signal peptide" evidence="1">
    <location>
        <begin position="1"/>
        <end position="23"/>
    </location>
</feature>
<dbReference type="Proteomes" id="UP000799770">
    <property type="component" value="Unassembled WGS sequence"/>
</dbReference>
<reference evidence="2" key="1">
    <citation type="journal article" date="2020" name="Stud. Mycol.">
        <title>101 Dothideomycetes genomes: a test case for predicting lifestyles and emergence of pathogens.</title>
        <authorList>
            <person name="Haridas S."/>
            <person name="Albert R."/>
            <person name="Binder M."/>
            <person name="Bloem J."/>
            <person name="Labutti K."/>
            <person name="Salamov A."/>
            <person name="Andreopoulos B."/>
            <person name="Baker S."/>
            <person name="Barry K."/>
            <person name="Bills G."/>
            <person name="Bluhm B."/>
            <person name="Cannon C."/>
            <person name="Castanera R."/>
            <person name="Culley D."/>
            <person name="Daum C."/>
            <person name="Ezra D."/>
            <person name="Gonzalez J."/>
            <person name="Henrissat B."/>
            <person name="Kuo A."/>
            <person name="Liang C."/>
            <person name="Lipzen A."/>
            <person name="Lutzoni F."/>
            <person name="Magnuson J."/>
            <person name="Mondo S."/>
            <person name="Nolan M."/>
            <person name="Ohm R."/>
            <person name="Pangilinan J."/>
            <person name="Park H.-J."/>
            <person name="Ramirez L."/>
            <person name="Alfaro M."/>
            <person name="Sun H."/>
            <person name="Tritt A."/>
            <person name="Yoshinaga Y."/>
            <person name="Zwiers L.-H."/>
            <person name="Turgeon B."/>
            <person name="Goodwin S."/>
            <person name="Spatafora J."/>
            <person name="Crous P."/>
            <person name="Grigoriev I."/>
        </authorList>
    </citation>
    <scope>NUCLEOTIDE SEQUENCE</scope>
    <source>
        <strain evidence="2">CBS 627.86</strain>
    </source>
</reference>
<organism evidence="2 3">
    <name type="scientific">Lophiotrema nucula</name>
    <dbReference type="NCBI Taxonomy" id="690887"/>
    <lineage>
        <taxon>Eukaryota</taxon>
        <taxon>Fungi</taxon>
        <taxon>Dikarya</taxon>
        <taxon>Ascomycota</taxon>
        <taxon>Pezizomycotina</taxon>
        <taxon>Dothideomycetes</taxon>
        <taxon>Pleosporomycetidae</taxon>
        <taxon>Pleosporales</taxon>
        <taxon>Lophiotremataceae</taxon>
        <taxon>Lophiotrema</taxon>
    </lineage>
</organism>
<feature type="chain" id="PRO_5025606510" description="Secreted protein" evidence="1">
    <location>
        <begin position="24"/>
        <end position="73"/>
    </location>
</feature>
<dbReference type="EMBL" id="ML977324">
    <property type="protein sequence ID" value="KAF2114808.1"/>
    <property type="molecule type" value="Genomic_DNA"/>
</dbReference>
<protein>
    <recommendedName>
        <fullName evidence="4">Secreted protein</fullName>
    </recommendedName>
</protein>
<proteinExistence type="predicted"/>
<evidence type="ECO:0008006" key="4">
    <source>
        <dbReference type="Google" id="ProtNLM"/>
    </source>
</evidence>
<accession>A0A6A5Z8T6</accession>
<dbReference type="AlphaFoldDB" id="A0A6A5Z8T6"/>